<reference evidence="2 3" key="2">
    <citation type="journal article" date="2022" name="Arch. Microbiol.">
        <title>Rhodococcus pseudokoreensis sp. nov. isolated from the rhizosphere of young M26 apple rootstocks.</title>
        <authorList>
            <person name="Kampfer P."/>
            <person name="Glaeser S.P."/>
            <person name="Blom J."/>
            <person name="Wolf J."/>
            <person name="Benning S."/>
            <person name="Schloter M."/>
            <person name="Neumann-Schaal M."/>
        </authorList>
    </citation>
    <scope>NUCLEOTIDE SEQUENCE [LARGE SCALE GENOMIC DNA]</scope>
    <source>
        <strain evidence="2 3">R79</strain>
    </source>
</reference>
<evidence type="ECO:0000313" key="2">
    <source>
        <dbReference type="EMBL" id="QSE88079.1"/>
    </source>
</evidence>
<keyword evidence="2" id="KW-0614">Plasmid</keyword>
<proteinExistence type="predicted"/>
<reference evidence="2 3" key="1">
    <citation type="journal article" date="2021" name="Microbiol. Resour. Announc.">
        <title>Complete Genome Sequences of Two Rhodococcus sp. Strains with Large and Linear Chromosomes, Isolated from Apple Rhizosphere.</title>
        <authorList>
            <person name="Benning S."/>
            <person name="Brugnone N."/>
            <person name="Siani R."/>
            <person name="Kublik S."/>
            <person name="Schloter M."/>
            <person name="Rad V."/>
        </authorList>
    </citation>
    <scope>NUCLEOTIDE SEQUENCE [LARGE SCALE GENOMIC DNA]</scope>
    <source>
        <strain evidence="2 3">R79</strain>
    </source>
</reference>
<feature type="region of interest" description="Disordered" evidence="1">
    <location>
        <begin position="1"/>
        <end position="24"/>
    </location>
</feature>
<keyword evidence="3" id="KW-1185">Reference proteome</keyword>
<dbReference type="RefSeq" id="WP_206004837.1">
    <property type="nucleotide sequence ID" value="NZ_CP070618.1"/>
</dbReference>
<sequence length="61" mass="6167">MTDYTDTDSTAPEQQPKPRMPRPAIGSIAAAAGLLGSTIGGSFGPLSIVSQASIHNAHCGD</sequence>
<dbReference type="Proteomes" id="UP000662986">
    <property type="component" value="Plasmid unnamed1"/>
</dbReference>
<name>A0A974VYV6_9NOCA</name>
<gene>
    <name evidence="2" type="ORF">JWS13_05345</name>
</gene>
<evidence type="ECO:0000313" key="3">
    <source>
        <dbReference type="Proteomes" id="UP000662986"/>
    </source>
</evidence>
<organism evidence="2 3">
    <name type="scientific">Rhodococcus pseudokoreensis</name>
    <dbReference type="NCBI Taxonomy" id="2811421"/>
    <lineage>
        <taxon>Bacteria</taxon>
        <taxon>Bacillati</taxon>
        <taxon>Actinomycetota</taxon>
        <taxon>Actinomycetes</taxon>
        <taxon>Mycobacteriales</taxon>
        <taxon>Nocardiaceae</taxon>
        <taxon>Rhodococcus</taxon>
    </lineage>
</organism>
<protein>
    <submittedName>
        <fullName evidence="2">Uncharacterized protein</fullName>
    </submittedName>
</protein>
<accession>A0A974VYV6</accession>
<evidence type="ECO:0000256" key="1">
    <source>
        <dbReference type="SAM" id="MobiDB-lite"/>
    </source>
</evidence>
<dbReference type="EMBL" id="CP070618">
    <property type="protein sequence ID" value="QSE88079.1"/>
    <property type="molecule type" value="Genomic_DNA"/>
</dbReference>
<geneLocation type="plasmid" evidence="2 3">
    <name>unnamed1</name>
</geneLocation>